<comment type="caution">
    <text evidence="2">The sequence shown here is derived from an EMBL/GenBank/DDBJ whole genome shotgun (WGS) entry which is preliminary data.</text>
</comment>
<dbReference type="AlphaFoldDB" id="V2UN76"/>
<accession>V2UN76</accession>
<feature type="domain" description="YagK/YfjJ C-terminal" evidence="1">
    <location>
        <begin position="130"/>
        <end position="206"/>
    </location>
</feature>
<protein>
    <recommendedName>
        <fullName evidence="1">YagK/YfjJ C-terminal domain-containing protein</fullName>
    </recommendedName>
</protein>
<organism evidence="2 3">
    <name type="scientific">Acinetobacter brisouii CIP 110357</name>
    <dbReference type="NCBI Taxonomy" id="1341683"/>
    <lineage>
        <taxon>Bacteria</taxon>
        <taxon>Pseudomonadati</taxon>
        <taxon>Pseudomonadota</taxon>
        <taxon>Gammaproteobacteria</taxon>
        <taxon>Moraxellales</taxon>
        <taxon>Moraxellaceae</taxon>
        <taxon>Acinetobacter</taxon>
    </lineage>
</organism>
<gene>
    <name evidence="2" type="ORF">P255_01942</name>
</gene>
<proteinExistence type="predicted"/>
<dbReference type="PATRIC" id="fig|1341683.3.peg.1929"/>
<keyword evidence="3" id="KW-1185">Reference proteome</keyword>
<sequence length="315" mass="36598">MTSLITILNESKVLTDIDNFIISMCYEAYTEESFKHGLIQLIPQFKAVYQPTLQYSECIQIFYSLAKVVDEMLNGQDIVLIQDFDHSQLIRLADTLSALKLNASLQFIRFKAQEKRNQRSLQSYLQQLTQHYAKLLFVRVDLAIQMKDQHQVDIQQFNQYVQCFLSRVQNQDTCFKDLEGYTWAIEQGEEKGYHCHVLLIYNGHQRQNDFWIGLQVRDCWSALTDQKGYAFVSNAPEYKKKFEDQGTLGIGMIHRNQPEQVQNAIQAAMYLVNPEKDRQYLRVSVSGMRSFGRGLFANTKRRGLTESSIDQDVVS</sequence>
<evidence type="ECO:0000313" key="2">
    <source>
        <dbReference type="EMBL" id="ESK51427.1"/>
    </source>
</evidence>
<dbReference type="RefSeq" id="WP_004899845.1">
    <property type="nucleotide sequence ID" value="NZ_BBTI01000002.1"/>
</dbReference>
<dbReference type="Pfam" id="PF11726">
    <property type="entry name" value="YagK_YfjJ_C"/>
    <property type="match status" value="1"/>
</dbReference>
<dbReference type="HOGENOM" id="CLU_053856_1_1_6"/>
<dbReference type="EMBL" id="AYEU01000006">
    <property type="protein sequence ID" value="ESK51427.1"/>
    <property type="molecule type" value="Genomic_DNA"/>
</dbReference>
<evidence type="ECO:0000259" key="1">
    <source>
        <dbReference type="Pfam" id="PF11726"/>
    </source>
</evidence>
<reference evidence="2 3" key="1">
    <citation type="submission" date="2013-10" db="EMBL/GenBank/DDBJ databases">
        <title>The Genome Sequence of Acinetobacter brisouii CIP 110357.</title>
        <authorList>
            <consortium name="The Broad Institute Genomics Platform"/>
            <consortium name="The Broad Institute Genome Sequencing Center for Infectious Disease"/>
            <person name="Cerqueira G."/>
            <person name="Feldgarden M."/>
            <person name="Courvalin P."/>
            <person name="Grillot-Courvalin C."/>
            <person name="Clermont D."/>
            <person name="Rocha E."/>
            <person name="Yoon E.-J."/>
            <person name="Nemec A."/>
            <person name="Young S.K."/>
            <person name="Zeng Q."/>
            <person name="Gargeya S."/>
            <person name="Fitzgerald M."/>
            <person name="Abouelleil A."/>
            <person name="Alvarado L."/>
            <person name="Berlin A.M."/>
            <person name="Chapman S.B."/>
            <person name="Gainer-Dewar J."/>
            <person name="Goldberg J."/>
            <person name="Gnerre S."/>
            <person name="Griggs A."/>
            <person name="Gujja S."/>
            <person name="Hansen M."/>
            <person name="Howarth C."/>
            <person name="Imamovic A."/>
            <person name="Ireland A."/>
            <person name="Larimer J."/>
            <person name="McCowan C."/>
            <person name="Murphy C."/>
            <person name="Pearson M."/>
            <person name="Poon T.W."/>
            <person name="Priest M."/>
            <person name="Roberts A."/>
            <person name="Saif S."/>
            <person name="Shea T."/>
            <person name="Sykes S."/>
            <person name="Wortman J."/>
            <person name="Nusbaum C."/>
            <person name="Birren B."/>
        </authorList>
    </citation>
    <scope>NUCLEOTIDE SEQUENCE [LARGE SCALE GENOMIC DNA]</scope>
    <source>
        <strain evidence="2 3">CIP 110357</strain>
    </source>
</reference>
<evidence type="ECO:0000313" key="3">
    <source>
        <dbReference type="Proteomes" id="UP000018418"/>
    </source>
</evidence>
<dbReference type="InterPro" id="IPR057271">
    <property type="entry name" value="YagK_YfjJ_C"/>
</dbReference>
<dbReference type="Proteomes" id="UP000018418">
    <property type="component" value="Unassembled WGS sequence"/>
</dbReference>
<dbReference type="OrthoDB" id="8592743at2"/>
<name>V2UN76_9GAMM</name>